<name>A0A7W3N0C2_9ACTN</name>
<comment type="caution">
    <text evidence="1">The sequence shown here is derived from an EMBL/GenBank/DDBJ whole genome shotgun (WGS) entry which is preliminary data.</text>
</comment>
<evidence type="ECO:0000313" key="1">
    <source>
        <dbReference type="EMBL" id="MBA9005193.1"/>
    </source>
</evidence>
<organism evidence="1 2">
    <name type="scientific">Thermomonospora cellulosilytica</name>
    <dbReference type="NCBI Taxonomy" id="1411118"/>
    <lineage>
        <taxon>Bacteria</taxon>
        <taxon>Bacillati</taxon>
        <taxon>Actinomycetota</taxon>
        <taxon>Actinomycetes</taxon>
        <taxon>Streptosporangiales</taxon>
        <taxon>Thermomonosporaceae</taxon>
        <taxon>Thermomonospora</taxon>
    </lineage>
</organism>
<gene>
    <name evidence="1" type="ORF">HNR21_004075</name>
</gene>
<dbReference type="EMBL" id="JACJII010000001">
    <property type="protein sequence ID" value="MBA9005193.1"/>
    <property type="molecule type" value="Genomic_DNA"/>
</dbReference>
<dbReference type="Proteomes" id="UP000539313">
    <property type="component" value="Unassembled WGS sequence"/>
</dbReference>
<proteinExistence type="predicted"/>
<evidence type="ECO:0000313" key="2">
    <source>
        <dbReference type="Proteomes" id="UP000539313"/>
    </source>
</evidence>
<reference evidence="1 2" key="1">
    <citation type="submission" date="2020-08" db="EMBL/GenBank/DDBJ databases">
        <title>Sequencing the genomes of 1000 actinobacteria strains.</title>
        <authorList>
            <person name="Klenk H.-P."/>
        </authorList>
    </citation>
    <scope>NUCLEOTIDE SEQUENCE [LARGE SCALE GENOMIC DNA]</scope>
    <source>
        <strain evidence="1 2">DSM 45823</strain>
    </source>
</reference>
<dbReference type="AlphaFoldDB" id="A0A7W3N0C2"/>
<dbReference type="Gene3D" id="3.10.580.10">
    <property type="entry name" value="CBS-domain"/>
    <property type="match status" value="1"/>
</dbReference>
<accession>A0A7W3N0C2</accession>
<dbReference type="RefSeq" id="WP_220500226.1">
    <property type="nucleotide sequence ID" value="NZ_JACJII010000001.1"/>
</dbReference>
<dbReference type="InterPro" id="IPR046342">
    <property type="entry name" value="CBS_dom_sf"/>
</dbReference>
<protein>
    <recommendedName>
        <fullName evidence="3">CBS domain-containing protein</fullName>
    </recommendedName>
</protein>
<sequence length="120" mass="12636">MVDADRHPVAVLPGSQILRFIVPRHVQDDPALAHVYGERQADQLCTTLAGRTVKDLLPADPPQLPVVDGDATAMEIAALMAAARSPLAAVVESKGGKVKNPPLIGAISVVALLERLLPTH</sequence>
<dbReference type="CDD" id="cd17788">
    <property type="entry name" value="CBS_pair_bac"/>
    <property type="match status" value="1"/>
</dbReference>
<evidence type="ECO:0008006" key="3">
    <source>
        <dbReference type="Google" id="ProtNLM"/>
    </source>
</evidence>
<keyword evidence="2" id="KW-1185">Reference proteome</keyword>